<accession>A0A1Y5IA48</accession>
<dbReference type="EMBL" id="KZ155826">
    <property type="protein sequence ID" value="OUS44032.1"/>
    <property type="molecule type" value="Genomic_DNA"/>
</dbReference>
<dbReference type="AlphaFoldDB" id="A0A1Y5IA48"/>
<proteinExistence type="predicted"/>
<gene>
    <name evidence="2" type="ORF">BE221DRAFT_78927</name>
</gene>
<keyword evidence="1" id="KW-0472">Membrane</keyword>
<feature type="transmembrane region" description="Helical" evidence="1">
    <location>
        <begin position="21"/>
        <end position="41"/>
    </location>
</feature>
<name>A0A1Y5IA48_OSTTA</name>
<evidence type="ECO:0000256" key="1">
    <source>
        <dbReference type="SAM" id="Phobius"/>
    </source>
</evidence>
<sequence>MGYSKEQLRRRERLHRFAVRRGRGCGAVVTFAFFTIFLLWMQTTARAGRAYDPAMDAKCVRALSMAQREFFQRRACEYDTSNAKADFIAAELALTVRKRHAPGPCVVMTLGLPRVTRSAGDVGSVEPSVGVDGGLAAKMGSWVTSMVDAGAFECETRTFVDEKAVDALRSTLYKNGFDNVAVEKLWNERKVGKQLDEEFEEARKRSPDAKHVVLINDAQRSRSQFARFRKGLSSGKVSTIIWRREITSKTQRKALVKEMQLVSRFGYSVYIAGAGVDAEGNATPTAYLRVDHGAWDDVFATPNTGIELTIVAVQQDDKFKTLLDGTFGLCPTKATARNKNESFGPSCACDEGNRMGSKSYFNWFWSFLSGRTADDVEGVAELDAMLERNGELWRK</sequence>
<dbReference type="Proteomes" id="UP000195557">
    <property type="component" value="Unassembled WGS sequence"/>
</dbReference>
<protein>
    <submittedName>
        <fullName evidence="2">Uncharacterized protein</fullName>
    </submittedName>
</protein>
<organism evidence="2">
    <name type="scientific">Ostreococcus tauri</name>
    <name type="common">Marine green alga</name>
    <dbReference type="NCBI Taxonomy" id="70448"/>
    <lineage>
        <taxon>Eukaryota</taxon>
        <taxon>Viridiplantae</taxon>
        <taxon>Chlorophyta</taxon>
        <taxon>Mamiellophyceae</taxon>
        <taxon>Mamiellales</taxon>
        <taxon>Bathycoccaceae</taxon>
        <taxon>Ostreococcus</taxon>
    </lineage>
</organism>
<reference evidence="2" key="1">
    <citation type="submission" date="2017-04" db="EMBL/GenBank/DDBJ databases">
        <title>Population genomics of picophytoplankton unveils novel chromosome hypervariability.</title>
        <authorList>
            <consortium name="DOE Joint Genome Institute"/>
            <person name="Blanc-Mathieu R."/>
            <person name="Krasovec M."/>
            <person name="Hebrard M."/>
            <person name="Yau S."/>
            <person name="Desgranges E."/>
            <person name="Martin J."/>
            <person name="Schackwitz W."/>
            <person name="Kuo A."/>
            <person name="Salin G."/>
            <person name="Donnadieu C."/>
            <person name="Desdevises Y."/>
            <person name="Sanchez-Ferandin S."/>
            <person name="Moreau H."/>
            <person name="Rivals E."/>
            <person name="Grigoriev I.V."/>
            <person name="Grimsley N."/>
            <person name="Eyre-Walker A."/>
            <person name="Piganeau G."/>
        </authorList>
    </citation>
    <scope>NUCLEOTIDE SEQUENCE [LARGE SCALE GENOMIC DNA]</scope>
    <source>
        <strain evidence="2">RCC 1115</strain>
    </source>
</reference>
<evidence type="ECO:0000313" key="2">
    <source>
        <dbReference type="EMBL" id="OUS44032.1"/>
    </source>
</evidence>
<keyword evidence="1" id="KW-0812">Transmembrane</keyword>
<keyword evidence="1" id="KW-1133">Transmembrane helix</keyword>